<keyword evidence="7" id="KW-1185">Reference proteome</keyword>
<reference evidence="6 7" key="1">
    <citation type="submission" date="2019-02" db="EMBL/GenBank/DDBJ databases">
        <title>Deep-cultivation of Planctomycetes and their phenomic and genomic characterization uncovers novel biology.</title>
        <authorList>
            <person name="Wiegand S."/>
            <person name="Jogler M."/>
            <person name="Boedeker C."/>
            <person name="Pinto D."/>
            <person name="Vollmers J."/>
            <person name="Rivas-Marin E."/>
            <person name="Kohn T."/>
            <person name="Peeters S.H."/>
            <person name="Heuer A."/>
            <person name="Rast P."/>
            <person name="Oberbeckmann S."/>
            <person name="Bunk B."/>
            <person name="Jeske O."/>
            <person name="Meyerdierks A."/>
            <person name="Storesund J.E."/>
            <person name="Kallscheuer N."/>
            <person name="Luecker S."/>
            <person name="Lage O.M."/>
            <person name="Pohl T."/>
            <person name="Merkel B.J."/>
            <person name="Hornburger P."/>
            <person name="Mueller R.-W."/>
            <person name="Bruemmer F."/>
            <person name="Labrenz M."/>
            <person name="Spormann A.M."/>
            <person name="Op den Camp H."/>
            <person name="Overmann J."/>
            <person name="Amann R."/>
            <person name="Jetten M.S.M."/>
            <person name="Mascher T."/>
            <person name="Medema M.H."/>
            <person name="Devos D.P."/>
            <person name="Kaster A.-K."/>
            <person name="Ovreas L."/>
            <person name="Rohde M."/>
            <person name="Galperin M.Y."/>
            <person name="Jogler C."/>
        </authorList>
    </citation>
    <scope>NUCLEOTIDE SEQUENCE [LARGE SCALE GENOMIC DNA]</scope>
    <source>
        <strain evidence="6 7">Pan181</strain>
    </source>
</reference>
<dbReference type="Proteomes" id="UP000315750">
    <property type="component" value="Chromosome"/>
</dbReference>
<dbReference type="SMART" id="SM00567">
    <property type="entry name" value="EZ_HEAT"/>
    <property type="match status" value="3"/>
</dbReference>
<dbReference type="PROSITE" id="PS51257">
    <property type="entry name" value="PROKAR_LIPOPROTEIN"/>
    <property type="match status" value="1"/>
</dbReference>
<dbReference type="Gene3D" id="1.25.10.10">
    <property type="entry name" value="Leucine-rich Repeat Variant"/>
    <property type="match status" value="1"/>
</dbReference>
<dbReference type="PANTHER" id="PTHR30381">
    <property type="entry name" value="FLAGELLAR P-RING PERIPLASMIC PROTEIN FLGI"/>
    <property type="match status" value="1"/>
</dbReference>
<dbReference type="SUPFAM" id="SSF48371">
    <property type="entry name" value="ARM repeat"/>
    <property type="match status" value="1"/>
</dbReference>
<keyword evidence="6" id="KW-0969">Cilium</keyword>
<evidence type="ECO:0000313" key="6">
    <source>
        <dbReference type="EMBL" id="QDU57670.1"/>
    </source>
</evidence>
<dbReference type="Pfam" id="PF02119">
    <property type="entry name" value="FlgI"/>
    <property type="match status" value="1"/>
</dbReference>
<dbReference type="Pfam" id="PF13646">
    <property type="entry name" value="HEAT_2"/>
    <property type="match status" value="1"/>
</dbReference>
<dbReference type="RefSeq" id="WP_231943637.1">
    <property type="nucleotide sequence ID" value="NZ_CP036278.1"/>
</dbReference>
<dbReference type="PANTHER" id="PTHR30381:SF0">
    <property type="entry name" value="FLAGELLAR P-RING PROTEIN"/>
    <property type="match status" value="1"/>
</dbReference>
<feature type="compositionally biased region" description="Basic and acidic residues" evidence="5">
    <location>
        <begin position="544"/>
        <end position="554"/>
    </location>
</feature>
<evidence type="ECO:0000256" key="1">
    <source>
        <dbReference type="ARBA" id="ARBA00002591"/>
    </source>
</evidence>
<gene>
    <name evidence="6" type="ORF">Pan181_38900</name>
</gene>
<dbReference type="PRINTS" id="PR01010">
    <property type="entry name" value="FLGPRINGFLGI"/>
</dbReference>
<name>A0A518ASG6_9BACT</name>
<sequence length="582" mass="63756">MMRRERLSQRIFSGPEPLLVVCLLGISMSVGCMSYIGLPGREKETKTLEDLSDEAPDLVGKYTHPSGMDYVKIEAISLVTGLDGTGEDPAPTPQRAALMAEINRHNIQHAEQLLASTSTSLVLVRGFLRPGIQEGDRFDVEVRTPTRSETTSLRGGWLLSARMTELAVLGQQIRSGHILGVAEGAILVDPSATGEEDEPYATRGRVLGGGVAVKSRPMGLVIDDRYKSVQMATRLAKSINLRFHTRIEGHKRGVADPKNDEYVEISVHPRYKDNIGRYVRVLQSIAVNETGNQQQQRVLVLAEQILDPLTAAKAALQLEALGDAQAIELLQKGMASSDTEVRFYAAEALAYLDDTSAVEVLAQVARDEPAFRINAMAALSAMDDLEAFNALYSLLSADSAETRYGAFRSLWAMNPHDPAIAGFDMNGSFSYHRLNSVQGPPMVHVTNSLRPEIVLFGEQPPLKLPLLVEAGSGLIVNGTRNNQLVISRLKRGSEPERRVIEPEIDELIRTIVELEGTYPDVVQVLQAAKKCGALDSRLRVDALPKPGREYQRDGEGDDQGEVEEGSHFDLATPLPDLFKYKS</sequence>
<comment type="subcellular location">
    <subcellularLocation>
        <location evidence="2">Bacterial flagellum basal body</location>
    </subcellularLocation>
</comment>
<dbReference type="AlphaFoldDB" id="A0A518ASG6"/>
<dbReference type="InterPro" id="IPR011989">
    <property type="entry name" value="ARM-like"/>
</dbReference>
<dbReference type="InterPro" id="IPR004155">
    <property type="entry name" value="PBS_lyase_HEAT"/>
</dbReference>
<evidence type="ECO:0000256" key="3">
    <source>
        <dbReference type="ARBA" id="ARBA00022729"/>
    </source>
</evidence>
<comment type="function">
    <text evidence="1">Assembles around the rod to form the L-ring and probably protects the motor/basal body from shearing forces during rotation.</text>
</comment>
<keyword evidence="3" id="KW-0732">Signal</keyword>
<accession>A0A518ASG6</accession>
<proteinExistence type="predicted"/>
<dbReference type="GO" id="GO:0030288">
    <property type="term" value="C:outer membrane-bounded periplasmic space"/>
    <property type="evidence" value="ECO:0007669"/>
    <property type="project" value="InterPro"/>
</dbReference>
<evidence type="ECO:0000313" key="7">
    <source>
        <dbReference type="Proteomes" id="UP000315750"/>
    </source>
</evidence>
<dbReference type="EMBL" id="CP036278">
    <property type="protein sequence ID" value="QDU57670.1"/>
    <property type="molecule type" value="Genomic_DNA"/>
</dbReference>
<protein>
    <submittedName>
        <fullName evidence="6">Flagellar basal body P-ring protein</fullName>
    </submittedName>
</protein>
<evidence type="ECO:0000256" key="2">
    <source>
        <dbReference type="ARBA" id="ARBA00004117"/>
    </source>
</evidence>
<dbReference type="InterPro" id="IPR001782">
    <property type="entry name" value="Flag_FlgI"/>
</dbReference>
<dbReference type="GO" id="GO:0071973">
    <property type="term" value="P:bacterial-type flagellum-dependent cell motility"/>
    <property type="evidence" value="ECO:0007669"/>
    <property type="project" value="InterPro"/>
</dbReference>
<dbReference type="KEGG" id="amuc:Pan181_38900"/>
<feature type="region of interest" description="Disordered" evidence="5">
    <location>
        <begin position="544"/>
        <end position="582"/>
    </location>
</feature>
<dbReference type="InterPro" id="IPR016024">
    <property type="entry name" value="ARM-type_fold"/>
</dbReference>
<keyword evidence="6" id="KW-0966">Cell projection</keyword>
<evidence type="ECO:0000256" key="5">
    <source>
        <dbReference type="SAM" id="MobiDB-lite"/>
    </source>
</evidence>
<keyword evidence="6" id="KW-0282">Flagellum</keyword>
<evidence type="ECO:0000256" key="4">
    <source>
        <dbReference type="ARBA" id="ARBA00023143"/>
    </source>
</evidence>
<dbReference type="GO" id="GO:0005198">
    <property type="term" value="F:structural molecule activity"/>
    <property type="evidence" value="ECO:0007669"/>
    <property type="project" value="InterPro"/>
</dbReference>
<dbReference type="GO" id="GO:0009428">
    <property type="term" value="C:bacterial-type flagellum basal body, distal rod, P ring"/>
    <property type="evidence" value="ECO:0007669"/>
    <property type="project" value="InterPro"/>
</dbReference>
<organism evidence="6 7">
    <name type="scientific">Aeoliella mucimassa</name>
    <dbReference type="NCBI Taxonomy" id="2527972"/>
    <lineage>
        <taxon>Bacteria</taxon>
        <taxon>Pseudomonadati</taxon>
        <taxon>Planctomycetota</taxon>
        <taxon>Planctomycetia</taxon>
        <taxon>Pirellulales</taxon>
        <taxon>Lacipirellulaceae</taxon>
        <taxon>Aeoliella</taxon>
    </lineage>
</organism>
<keyword evidence="4" id="KW-0975">Bacterial flagellum</keyword>